<feature type="domain" description="Integrase catalytic" evidence="7">
    <location>
        <begin position="150"/>
        <end position="308"/>
    </location>
</feature>
<evidence type="ECO:0000313" key="9">
    <source>
        <dbReference type="Proteomes" id="UP000740883"/>
    </source>
</evidence>
<evidence type="ECO:0000256" key="2">
    <source>
        <dbReference type="ARBA" id="ARBA00022695"/>
    </source>
</evidence>
<dbReference type="InterPro" id="IPR036397">
    <property type="entry name" value="RNaseH_sf"/>
</dbReference>
<dbReference type="PROSITE" id="PS50994">
    <property type="entry name" value="INTEGRASE"/>
    <property type="match status" value="1"/>
</dbReference>
<evidence type="ECO:0000256" key="3">
    <source>
        <dbReference type="ARBA" id="ARBA00022722"/>
    </source>
</evidence>
<reference evidence="8 9" key="1">
    <citation type="journal article" date="2020" name="Genome Biol. Evol.">
        <title>Comparative genomics of strictly vertically transmitted, feminizing microsporidia endosymbionts of amphipod crustaceans.</title>
        <authorList>
            <person name="Cormier A."/>
            <person name="Chebbi M.A."/>
            <person name="Giraud I."/>
            <person name="Wattier R."/>
            <person name="Teixeira M."/>
            <person name="Gilbert C."/>
            <person name="Rigaud T."/>
            <person name="Cordaux R."/>
        </authorList>
    </citation>
    <scope>NUCLEOTIDE SEQUENCE [LARGE SCALE GENOMIC DNA]</scope>
    <source>
        <strain evidence="8 9">Ou3-Ou53</strain>
    </source>
</reference>
<dbReference type="InterPro" id="IPR001584">
    <property type="entry name" value="Integrase_cat-core"/>
</dbReference>
<dbReference type="GO" id="GO:0003676">
    <property type="term" value="F:nucleic acid binding"/>
    <property type="evidence" value="ECO:0007669"/>
    <property type="project" value="InterPro"/>
</dbReference>
<dbReference type="Gene3D" id="3.30.420.10">
    <property type="entry name" value="Ribonuclease H-like superfamily/Ribonuclease H"/>
    <property type="match status" value="1"/>
</dbReference>
<dbReference type="InterPro" id="IPR012337">
    <property type="entry name" value="RNaseH-like_sf"/>
</dbReference>
<comment type="caution">
    <text evidence="8">The sequence shown here is derived from an EMBL/GenBank/DDBJ whole genome shotgun (WGS) entry which is preliminary data.</text>
</comment>
<protein>
    <submittedName>
        <fullName evidence="8">Transposon Tf2-8 polyprotein</fullName>
    </submittedName>
</protein>
<evidence type="ECO:0000256" key="1">
    <source>
        <dbReference type="ARBA" id="ARBA00022679"/>
    </source>
</evidence>
<keyword evidence="9" id="KW-1185">Reference proteome</keyword>
<dbReference type="PANTHER" id="PTHR37984">
    <property type="entry name" value="PROTEIN CBG26694"/>
    <property type="match status" value="1"/>
</dbReference>
<dbReference type="EMBL" id="SBJO01000535">
    <property type="protein sequence ID" value="KAF9760731.1"/>
    <property type="molecule type" value="Genomic_DNA"/>
</dbReference>
<dbReference type="GO" id="GO:0003964">
    <property type="term" value="F:RNA-directed DNA polymerase activity"/>
    <property type="evidence" value="ECO:0007669"/>
    <property type="project" value="UniProtKB-KW"/>
</dbReference>
<dbReference type="Gene3D" id="1.10.340.70">
    <property type="match status" value="1"/>
</dbReference>
<evidence type="ECO:0000259" key="7">
    <source>
        <dbReference type="PROSITE" id="PS50994"/>
    </source>
</evidence>
<dbReference type="Proteomes" id="UP000740883">
    <property type="component" value="Unassembled WGS sequence"/>
</dbReference>
<dbReference type="InterPro" id="IPR050951">
    <property type="entry name" value="Retrovirus_Pol_polyprotein"/>
</dbReference>
<dbReference type="InterPro" id="IPR043502">
    <property type="entry name" value="DNA/RNA_pol_sf"/>
</dbReference>
<evidence type="ECO:0000256" key="5">
    <source>
        <dbReference type="ARBA" id="ARBA00022801"/>
    </source>
</evidence>
<accession>A0A9P6KXV9</accession>
<keyword evidence="2" id="KW-0548">Nucleotidyltransferase</keyword>
<dbReference type="InterPro" id="IPR041373">
    <property type="entry name" value="RT_RNaseH"/>
</dbReference>
<evidence type="ECO:0000256" key="6">
    <source>
        <dbReference type="ARBA" id="ARBA00022918"/>
    </source>
</evidence>
<keyword evidence="1" id="KW-0808">Transferase</keyword>
<dbReference type="SUPFAM" id="SSF53098">
    <property type="entry name" value="Ribonuclease H-like"/>
    <property type="match status" value="1"/>
</dbReference>
<dbReference type="Pfam" id="PF17921">
    <property type="entry name" value="Integrase_H2C2"/>
    <property type="match status" value="1"/>
</dbReference>
<keyword evidence="5" id="KW-0378">Hydrolase</keyword>
<dbReference type="GO" id="GO:0015074">
    <property type="term" value="P:DNA integration"/>
    <property type="evidence" value="ECO:0007669"/>
    <property type="project" value="InterPro"/>
</dbReference>
<dbReference type="AlphaFoldDB" id="A0A9P6KXV9"/>
<keyword evidence="4" id="KW-0255">Endonuclease</keyword>
<proteinExistence type="predicted"/>
<sequence>MVKSIENYRHYLLGRMFTLRTDHKALIYLVNAKNPSSRLLRYSLKLQEYTFKIEHVKGEDNIADGCSRTFNGCNTIASIISERVEDNKDEILKQYHDISGHGSKNTLKFMISRNFSWKGMYKDIEKYIDSCEICIRSGDQRVNTKNRVIYSQRPNELWEIDLIGRIPDGDKNKFFFVAIDHYSKWIETKVINNKSGLEISQAIRELILDKHGIPEKIMSDCGSEFLNKEFSLLKTTHGITWVHSSPYHHKTTGAVERVNGTLMRNLRNISNFGKTKWSSLVKKATLSVNVSFHRALGTSLYIFKYGKQIETEIDRKLGCSQPVLSKAKMIAERNKNFEKYAIEIVKGKVEIKERLKIGDEVLIFRDPVTNKMKEKWQPGYTVTDLVLPDAYIVKKNNSSQFFRINKCHIKLNTTLNRWGGVVVP</sequence>
<dbReference type="PANTHER" id="PTHR37984:SF5">
    <property type="entry name" value="PROTEIN NYNRIN-LIKE"/>
    <property type="match status" value="1"/>
</dbReference>
<keyword evidence="6" id="KW-0695">RNA-directed DNA polymerase</keyword>
<organism evidence="8 9">
    <name type="scientific">Nosema granulosis</name>
    <dbReference type="NCBI Taxonomy" id="83296"/>
    <lineage>
        <taxon>Eukaryota</taxon>
        <taxon>Fungi</taxon>
        <taxon>Fungi incertae sedis</taxon>
        <taxon>Microsporidia</taxon>
        <taxon>Nosematidae</taxon>
        <taxon>Nosema</taxon>
    </lineage>
</organism>
<dbReference type="GO" id="GO:0016787">
    <property type="term" value="F:hydrolase activity"/>
    <property type="evidence" value="ECO:0007669"/>
    <property type="project" value="UniProtKB-KW"/>
</dbReference>
<evidence type="ECO:0000313" key="8">
    <source>
        <dbReference type="EMBL" id="KAF9760731.1"/>
    </source>
</evidence>
<evidence type="ECO:0000256" key="4">
    <source>
        <dbReference type="ARBA" id="ARBA00022759"/>
    </source>
</evidence>
<dbReference type="OrthoDB" id="422540at2759"/>
<dbReference type="GO" id="GO:0005634">
    <property type="term" value="C:nucleus"/>
    <property type="evidence" value="ECO:0007669"/>
    <property type="project" value="UniProtKB-ARBA"/>
</dbReference>
<dbReference type="SUPFAM" id="SSF56672">
    <property type="entry name" value="DNA/RNA polymerases"/>
    <property type="match status" value="1"/>
</dbReference>
<keyword evidence="3" id="KW-0540">Nuclease</keyword>
<dbReference type="Pfam" id="PF17917">
    <property type="entry name" value="RT_RNaseH"/>
    <property type="match status" value="1"/>
</dbReference>
<dbReference type="GO" id="GO:0004519">
    <property type="term" value="F:endonuclease activity"/>
    <property type="evidence" value="ECO:0007669"/>
    <property type="project" value="UniProtKB-KW"/>
</dbReference>
<dbReference type="Pfam" id="PF00665">
    <property type="entry name" value="rve"/>
    <property type="match status" value="1"/>
</dbReference>
<dbReference type="InterPro" id="IPR041588">
    <property type="entry name" value="Integrase_H2C2"/>
</dbReference>
<name>A0A9P6KXV9_9MICR</name>
<gene>
    <name evidence="8" type="primary">Tf2-8_5</name>
    <name evidence="8" type="ORF">NGRA_3039</name>
</gene>